<organism evidence="1 2">
    <name type="scientific">Hypsizygus marmoreus</name>
    <name type="common">White beech mushroom</name>
    <name type="synonym">Agaricus marmoreus</name>
    <dbReference type="NCBI Taxonomy" id="39966"/>
    <lineage>
        <taxon>Eukaryota</taxon>
        <taxon>Fungi</taxon>
        <taxon>Dikarya</taxon>
        <taxon>Basidiomycota</taxon>
        <taxon>Agaricomycotina</taxon>
        <taxon>Agaricomycetes</taxon>
        <taxon>Agaricomycetidae</taxon>
        <taxon>Agaricales</taxon>
        <taxon>Tricholomatineae</taxon>
        <taxon>Lyophyllaceae</taxon>
        <taxon>Hypsizygus</taxon>
    </lineage>
</organism>
<dbReference type="InParanoid" id="A0A369KBJ6"/>
<evidence type="ECO:0000313" key="1">
    <source>
        <dbReference type="EMBL" id="RDB30810.1"/>
    </source>
</evidence>
<name>A0A369KBJ6_HYPMA</name>
<reference evidence="1" key="1">
    <citation type="submission" date="2018-04" db="EMBL/GenBank/DDBJ databases">
        <title>Whole genome sequencing of Hypsizygus marmoreus.</title>
        <authorList>
            <person name="Choi I.-G."/>
            <person name="Min B."/>
            <person name="Kim J.-G."/>
            <person name="Kim S."/>
            <person name="Oh Y.-L."/>
            <person name="Kong W.-S."/>
            <person name="Park H."/>
            <person name="Jeong J."/>
            <person name="Song E.-S."/>
        </authorList>
    </citation>
    <scope>NUCLEOTIDE SEQUENCE [LARGE SCALE GENOMIC DNA]</scope>
    <source>
        <strain evidence="1">51987-8</strain>
    </source>
</reference>
<proteinExistence type="predicted"/>
<dbReference type="AlphaFoldDB" id="A0A369KBJ6"/>
<evidence type="ECO:0000313" key="2">
    <source>
        <dbReference type="Proteomes" id="UP000076154"/>
    </source>
</evidence>
<dbReference type="Proteomes" id="UP000076154">
    <property type="component" value="Unassembled WGS sequence"/>
</dbReference>
<sequence>MSCWTGRGLFAGMQITTCTRITSRRSLLGTSSQLIRFESFSTKPEITVLKKSRIHRRHPPITTLHPDKLTVTEFRELSKQKQPTFMTVEWDVRQRLTYAHHENKYQPFPPGTRGFLYYYSDPKLPSIAGELRFRITPSSDPGTFYHGNDLLRANGTPWSIRLLPIAVQHLHSGLRRLLLKDKLVTETILRVCQTLAKDHVEKLRTQLPVIYSFGQPFLIDFSKHSLRFWVVKGDRSMPVDLLYISSEFRRRLGENGKITPYTGKAYISLELSTLPQHPKNTVVFRVIKIIEPVKCVIDDYDGYMHEPREGYLLTSGWWTMSRRGVITKRPGGRVHALYLDKVKTPKMAGLRLLLPDSGS</sequence>
<keyword evidence="2" id="KW-1185">Reference proteome</keyword>
<gene>
    <name evidence="1" type="ORF">Hypma_005772</name>
</gene>
<protein>
    <submittedName>
        <fullName evidence="1">Uncharacterized protein</fullName>
    </submittedName>
</protein>
<dbReference type="EMBL" id="LUEZ02000004">
    <property type="protein sequence ID" value="RDB30810.1"/>
    <property type="molecule type" value="Genomic_DNA"/>
</dbReference>
<comment type="caution">
    <text evidence="1">The sequence shown here is derived from an EMBL/GenBank/DDBJ whole genome shotgun (WGS) entry which is preliminary data.</text>
</comment>
<accession>A0A369KBJ6</accession>
<dbReference type="OrthoDB" id="2750929at2759"/>